<reference evidence="1" key="1">
    <citation type="submission" date="2023-11" db="EMBL/GenBank/DDBJ databases">
        <authorList>
            <person name="De Vega J J."/>
            <person name="De Vega J J."/>
        </authorList>
    </citation>
    <scope>NUCLEOTIDE SEQUENCE</scope>
</reference>
<dbReference type="Proteomes" id="UP001295794">
    <property type="component" value="Unassembled WGS sequence"/>
</dbReference>
<dbReference type="EMBL" id="CAVNYO010000476">
    <property type="protein sequence ID" value="CAK5283831.1"/>
    <property type="molecule type" value="Genomic_DNA"/>
</dbReference>
<organism evidence="1 2">
    <name type="scientific">Mycena citricolor</name>
    <dbReference type="NCBI Taxonomy" id="2018698"/>
    <lineage>
        <taxon>Eukaryota</taxon>
        <taxon>Fungi</taxon>
        <taxon>Dikarya</taxon>
        <taxon>Basidiomycota</taxon>
        <taxon>Agaricomycotina</taxon>
        <taxon>Agaricomycetes</taxon>
        <taxon>Agaricomycetidae</taxon>
        <taxon>Agaricales</taxon>
        <taxon>Marasmiineae</taxon>
        <taxon>Mycenaceae</taxon>
        <taxon>Mycena</taxon>
    </lineage>
</organism>
<sequence>MTPSRGAQITAAMATPMTDHISERIWLDEQGKEEVAGTFQGMDAQANLTGGSSAPPSREVLDDKPGIVALVTDAIPGNFMDIASPEALPDVPNTSIFTRATNPFKPECVAAILKLVKTGPDLIRGVPGGGRNLRTKDPA</sequence>
<comment type="caution">
    <text evidence="1">The sequence shown here is derived from an EMBL/GenBank/DDBJ whole genome shotgun (WGS) entry which is preliminary data.</text>
</comment>
<keyword evidence="2" id="KW-1185">Reference proteome</keyword>
<proteinExistence type="predicted"/>
<dbReference type="AlphaFoldDB" id="A0AAD2HYY1"/>
<evidence type="ECO:0000313" key="1">
    <source>
        <dbReference type="EMBL" id="CAK5283831.1"/>
    </source>
</evidence>
<accession>A0AAD2HYY1</accession>
<gene>
    <name evidence="1" type="ORF">MYCIT1_LOCUS36684</name>
</gene>
<protein>
    <submittedName>
        <fullName evidence="1">Uncharacterized protein</fullName>
    </submittedName>
</protein>
<evidence type="ECO:0000313" key="2">
    <source>
        <dbReference type="Proteomes" id="UP001295794"/>
    </source>
</evidence>
<name>A0AAD2HYY1_9AGAR</name>